<dbReference type="AlphaFoldDB" id="A0A537K9Y0"/>
<evidence type="ECO:0000313" key="3">
    <source>
        <dbReference type="EMBL" id="TMI92560.1"/>
    </source>
</evidence>
<name>A0A537K9Y0_9BACT</name>
<evidence type="ECO:0000259" key="2">
    <source>
        <dbReference type="Pfam" id="PF13482"/>
    </source>
</evidence>
<protein>
    <recommendedName>
        <fullName evidence="2">YprB ribonuclease H-like domain-containing protein</fullName>
    </recommendedName>
</protein>
<reference evidence="3 4" key="1">
    <citation type="journal article" date="2019" name="Nat. Microbiol.">
        <title>Mediterranean grassland soil C-N compound turnover is dependent on rainfall and depth, and is mediated by genomically divergent microorganisms.</title>
        <authorList>
            <person name="Diamond S."/>
            <person name="Andeer P.F."/>
            <person name="Li Z."/>
            <person name="Crits-Christoph A."/>
            <person name="Burstein D."/>
            <person name="Anantharaman K."/>
            <person name="Lane K.R."/>
            <person name="Thomas B.C."/>
            <person name="Pan C."/>
            <person name="Northen T.R."/>
            <person name="Banfield J.F."/>
        </authorList>
    </citation>
    <scope>NUCLEOTIDE SEQUENCE [LARGE SCALE GENOMIC DNA]</scope>
    <source>
        <strain evidence="3">NP_3</strain>
    </source>
</reference>
<organism evidence="3 4">
    <name type="scientific">Candidatus Segetimicrobium genomatis</name>
    <dbReference type="NCBI Taxonomy" id="2569760"/>
    <lineage>
        <taxon>Bacteria</taxon>
        <taxon>Bacillati</taxon>
        <taxon>Candidatus Sysuimicrobiota</taxon>
        <taxon>Candidatus Sysuimicrobiia</taxon>
        <taxon>Candidatus Sysuimicrobiales</taxon>
        <taxon>Candidatus Segetimicrobiaceae</taxon>
        <taxon>Candidatus Segetimicrobium</taxon>
    </lineage>
</organism>
<dbReference type="Pfam" id="PF13482">
    <property type="entry name" value="RNase_H_2"/>
    <property type="match status" value="1"/>
</dbReference>
<evidence type="ECO:0000313" key="4">
    <source>
        <dbReference type="Proteomes" id="UP000318509"/>
    </source>
</evidence>
<dbReference type="EMBL" id="VBAK01000056">
    <property type="protein sequence ID" value="TMI92560.1"/>
    <property type="molecule type" value="Genomic_DNA"/>
</dbReference>
<evidence type="ECO:0000256" key="1">
    <source>
        <dbReference type="SAM" id="MobiDB-lite"/>
    </source>
</evidence>
<gene>
    <name evidence="3" type="ORF">E6H00_02545</name>
</gene>
<sequence>MDAGIRMRLRQLGAAGTARRPAATPVSDRPPAPQVPRAAPARPVPAVGDGVEVVRARYSLAHRHGHSALGESLDAIAAHGEQFDPGRTVWLDTETTGLAGGTGTYVFLVGLASLGEGGIVIEQFLLRRLSAEGRFLAMLQERLARARRLVTFNGQRFDWPILEARFVLSRLRPAPVDDHTDLIHPARRLWHRVLGTHRLSAIETAVLGAPRTGDIEGWEIPAVYVHYLRTADRGALEPVLAHNRTDLVALLGLHAAVVRVLRDPPGPHGPIDWEGAGVLLGRRGDHAQGARCFEHALKDDRMPPLDGRDRWRILRRCVREYTQMGDARRVRERWEEEVSRPPQRDRYHAQMLVEVSRIREAEGDDRGARAAAAEALEITQSLEGSRTPCPPIFVERLRRRAARLAGRQPAVARGKPLPSA</sequence>
<dbReference type="SUPFAM" id="SSF53098">
    <property type="entry name" value="Ribonuclease H-like"/>
    <property type="match status" value="1"/>
</dbReference>
<feature type="domain" description="YprB ribonuclease H-like" evidence="2">
    <location>
        <begin position="90"/>
        <end position="254"/>
    </location>
</feature>
<dbReference type="InterPro" id="IPR012337">
    <property type="entry name" value="RNaseH-like_sf"/>
</dbReference>
<dbReference type="InterPro" id="IPR038720">
    <property type="entry name" value="YprB_RNase_H-like_dom"/>
</dbReference>
<accession>A0A537K9Y0</accession>
<feature type="compositionally biased region" description="Low complexity" evidence="1">
    <location>
        <begin position="13"/>
        <end position="25"/>
    </location>
</feature>
<feature type="region of interest" description="Disordered" evidence="1">
    <location>
        <begin position="13"/>
        <end position="43"/>
    </location>
</feature>
<dbReference type="PANTHER" id="PTHR38462:SF1">
    <property type="entry name" value="YPRB RIBONUCLEASE H-LIKE DOMAIN-CONTAINING PROTEIN"/>
    <property type="match status" value="1"/>
</dbReference>
<dbReference type="Proteomes" id="UP000318509">
    <property type="component" value="Unassembled WGS sequence"/>
</dbReference>
<dbReference type="SUPFAM" id="SSF48452">
    <property type="entry name" value="TPR-like"/>
    <property type="match status" value="1"/>
</dbReference>
<dbReference type="InterPro" id="IPR011990">
    <property type="entry name" value="TPR-like_helical_dom_sf"/>
</dbReference>
<dbReference type="PANTHER" id="PTHR38462">
    <property type="entry name" value="EXONUCLEASE-LIKE PROTEIN"/>
    <property type="match status" value="1"/>
</dbReference>
<proteinExistence type="predicted"/>
<comment type="caution">
    <text evidence="3">The sequence shown here is derived from an EMBL/GenBank/DDBJ whole genome shotgun (WGS) entry which is preliminary data.</text>
</comment>